<dbReference type="Gramene" id="OBART12G08530.1">
    <property type="protein sequence ID" value="OBART12G08530.1"/>
    <property type="gene ID" value="OBART12G08530"/>
</dbReference>
<keyword evidence="2" id="KW-1185">Reference proteome</keyword>
<name>A0A0D3HTA1_9ORYZ</name>
<reference evidence="1" key="2">
    <citation type="submission" date="2015-03" db="UniProtKB">
        <authorList>
            <consortium name="EnsemblPlants"/>
        </authorList>
    </citation>
    <scope>IDENTIFICATION</scope>
</reference>
<dbReference type="EnsemblPlants" id="OBART12G08530.1">
    <property type="protein sequence ID" value="OBART12G08530.1"/>
    <property type="gene ID" value="OBART12G08530"/>
</dbReference>
<organism evidence="1">
    <name type="scientific">Oryza barthii</name>
    <dbReference type="NCBI Taxonomy" id="65489"/>
    <lineage>
        <taxon>Eukaryota</taxon>
        <taxon>Viridiplantae</taxon>
        <taxon>Streptophyta</taxon>
        <taxon>Embryophyta</taxon>
        <taxon>Tracheophyta</taxon>
        <taxon>Spermatophyta</taxon>
        <taxon>Magnoliopsida</taxon>
        <taxon>Liliopsida</taxon>
        <taxon>Poales</taxon>
        <taxon>Poaceae</taxon>
        <taxon>BOP clade</taxon>
        <taxon>Oryzoideae</taxon>
        <taxon>Oryzeae</taxon>
        <taxon>Oryzinae</taxon>
        <taxon>Oryza</taxon>
    </lineage>
</organism>
<sequence>MEGKGEHIEGLAAVAVDGEGLAADSGWDEGLVTPTMMTTRNWKYHGNMMRPWRKYVVEMRNPMRKGK</sequence>
<dbReference type="Proteomes" id="UP000026960">
    <property type="component" value="Chromosome 12"/>
</dbReference>
<proteinExistence type="predicted"/>
<accession>A0A0D3HTA1</accession>
<evidence type="ECO:0000313" key="2">
    <source>
        <dbReference type="Proteomes" id="UP000026960"/>
    </source>
</evidence>
<protein>
    <submittedName>
        <fullName evidence="1">Uncharacterized protein</fullName>
    </submittedName>
</protein>
<dbReference type="AlphaFoldDB" id="A0A0D3HTA1"/>
<dbReference type="HOGENOM" id="CLU_2816434_0_0_1"/>
<evidence type="ECO:0000313" key="1">
    <source>
        <dbReference type="EnsemblPlants" id="OBART12G08530.1"/>
    </source>
</evidence>
<dbReference type="PaxDb" id="65489-OBART12G08530.1"/>
<reference evidence="1" key="1">
    <citation type="journal article" date="2009" name="Rice">
        <title>De Novo Next Generation Sequencing of Plant Genomes.</title>
        <authorList>
            <person name="Rounsley S."/>
            <person name="Marri P.R."/>
            <person name="Yu Y."/>
            <person name="He R."/>
            <person name="Sisneros N."/>
            <person name="Goicoechea J.L."/>
            <person name="Lee S.J."/>
            <person name="Angelova A."/>
            <person name="Kudrna D."/>
            <person name="Luo M."/>
            <person name="Affourtit J."/>
            <person name="Desany B."/>
            <person name="Knight J."/>
            <person name="Niazi F."/>
            <person name="Egholm M."/>
            <person name="Wing R.A."/>
        </authorList>
    </citation>
    <scope>NUCLEOTIDE SEQUENCE [LARGE SCALE GENOMIC DNA]</scope>
    <source>
        <strain evidence="1">cv. IRGC 105608</strain>
    </source>
</reference>